<reference evidence="1" key="1">
    <citation type="submission" date="2022-08" db="EMBL/GenBank/DDBJ databases">
        <title>Genome Sequence of Lecanicillium fungicola.</title>
        <authorList>
            <person name="Buettner E."/>
        </authorList>
    </citation>
    <scope>NUCLEOTIDE SEQUENCE</scope>
    <source>
        <strain evidence="1">Babe33</strain>
    </source>
</reference>
<keyword evidence="2" id="KW-1185">Reference proteome</keyword>
<protein>
    <submittedName>
        <fullName evidence="1">Uncharacterized protein</fullName>
    </submittedName>
</protein>
<sequence length="249" mass="28137">MKLTSGIGSALLLCADSVLADNPVSGSSFRDNNGLAAAQAASPHVGHQTNGVDNDNCNIDKLSHGCPQQPAWQGTNTFYGNVPGEPFETIPTYWAVAQCGDTWRIIYYVYFKKDTGHKSDWEGIVVQFKDNGDDTWTRDVVIMEQDGNHAHINWSDLNDTFDGLDDWENFQQANLDHGKFYFGKWHHPVHPDWHTTSFKNTCPPISDDDFRNADYQFWSYNNLRPVSVLDPDWQWGRATSPANIDICSY</sequence>
<dbReference type="Proteomes" id="UP001143910">
    <property type="component" value="Unassembled WGS sequence"/>
</dbReference>
<name>A0ACC1NRF4_9HYPO</name>
<evidence type="ECO:0000313" key="1">
    <source>
        <dbReference type="EMBL" id="KAJ2981870.1"/>
    </source>
</evidence>
<proteinExistence type="predicted"/>
<comment type="caution">
    <text evidence="1">The sequence shown here is derived from an EMBL/GenBank/DDBJ whole genome shotgun (WGS) entry which is preliminary data.</text>
</comment>
<gene>
    <name evidence="1" type="ORF">NQ176_g1750</name>
</gene>
<evidence type="ECO:0000313" key="2">
    <source>
        <dbReference type="Proteomes" id="UP001143910"/>
    </source>
</evidence>
<organism evidence="1 2">
    <name type="scientific">Zarea fungicola</name>
    <dbReference type="NCBI Taxonomy" id="93591"/>
    <lineage>
        <taxon>Eukaryota</taxon>
        <taxon>Fungi</taxon>
        <taxon>Dikarya</taxon>
        <taxon>Ascomycota</taxon>
        <taxon>Pezizomycotina</taxon>
        <taxon>Sordariomycetes</taxon>
        <taxon>Hypocreomycetidae</taxon>
        <taxon>Hypocreales</taxon>
        <taxon>Cordycipitaceae</taxon>
        <taxon>Zarea</taxon>
    </lineage>
</organism>
<dbReference type="EMBL" id="JANJQO010000106">
    <property type="protein sequence ID" value="KAJ2981870.1"/>
    <property type="molecule type" value="Genomic_DNA"/>
</dbReference>
<accession>A0ACC1NRF4</accession>